<gene>
    <name evidence="1" type="primary">Necator_chrX.g25033</name>
    <name evidence="1" type="ORF">RB195_024868</name>
</gene>
<dbReference type="Proteomes" id="UP001303046">
    <property type="component" value="Unassembled WGS sequence"/>
</dbReference>
<evidence type="ECO:0000313" key="2">
    <source>
        <dbReference type="Proteomes" id="UP001303046"/>
    </source>
</evidence>
<dbReference type="PANTHER" id="PTHR19446">
    <property type="entry name" value="REVERSE TRANSCRIPTASES"/>
    <property type="match status" value="1"/>
</dbReference>
<proteinExistence type="predicted"/>
<evidence type="ECO:0000313" key="1">
    <source>
        <dbReference type="EMBL" id="KAK6764701.1"/>
    </source>
</evidence>
<organism evidence="1 2">
    <name type="scientific">Necator americanus</name>
    <name type="common">Human hookworm</name>
    <dbReference type="NCBI Taxonomy" id="51031"/>
    <lineage>
        <taxon>Eukaryota</taxon>
        <taxon>Metazoa</taxon>
        <taxon>Ecdysozoa</taxon>
        <taxon>Nematoda</taxon>
        <taxon>Chromadorea</taxon>
        <taxon>Rhabditida</taxon>
        <taxon>Rhabditina</taxon>
        <taxon>Rhabditomorpha</taxon>
        <taxon>Strongyloidea</taxon>
        <taxon>Ancylostomatidae</taxon>
        <taxon>Bunostominae</taxon>
        <taxon>Necator</taxon>
    </lineage>
</organism>
<protein>
    <recommendedName>
        <fullName evidence="3">Reverse transcriptase domain-containing protein</fullName>
    </recommendedName>
</protein>
<sequence>MKCLPPSGIQVIRHGPQELSRNLFAACYVQGIGALDRLIKHREETTRDEQAGFRPGRSTIYQVFIVRGVIETWQQYSKPMQLAFLDLEAAFDSPHRERLFDALRADGVPGNFVRLLNDMNQRTTAAVLPPPKYTTPFEHHQGVL</sequence>
<evidence type="ECO:0008006" key="3">
    <source>
        <dbReference type="Google" id="ProtNLM"/>
    </source>
</evidence>
<accession>A0ABR1ES28</accession>
<reference evidence="1 2" key="1">
    <citation type="submission" date="2023-08" db="EMBL/GenBank/DDBJ databases">
        <title>A Necator americanus chromosomal reference genome.</title>
        <authorList>
            <person name="Ilik V."/>
            <person name="Petrzelkova K.J."/>
            <person name="Pardy F."/>
            <person name="Fuh T."/>
            <person name="Niatou-Singa F.S."/>
            <person name="Gouil Q."/>
            <person name="Baker L."/>
            <person name="Ritchie M.E."/>
            <person name="Jex A.R."/>
            <person name="Gazzola D."/>
            <person name="Li H."/>
            <person name="Toshio Fujiwara R."/>
            <person name="Zhan B."/>
            <person name="Aroian R.V."/>
            <person name="Pafco B."/>
            <person name="Schwarz E.M."/>
        </authorList>
    </citation>
    <scope>NUCLEOTIDE SEQUENCE [LARGE SCALE GENOMIC DNA]</scope>
    <source>
        <strain evidence="1 2">Aroian</strain>
        <tissue evidence="1">Whole animal</tissue>
    </source>
</reference>
<keyword evidence="2" id="KW-1185">Reference proteome</keyword>
<dbReference type="EMBL" id="JAVFWL010000006">
    <property type="protein sequence ID" value="KAK6764701.1"/>
    <property type="molecule type" value="Genomic_DNA"/>
</dbReference>
<comment type="caution">
    <text evidence="1">The sequence shown here is derived from an EMBL/GenBank/DDBJ whole genome shotgun (WGS) entry which is preliminary data.</text>
</comment>
<name>A0ABR1ES28_NECAM</name>